<accession>A0A238XF80</accession>
<dbReference type="EMBL" id="FZNN01000011">
    <property type="protein sequence ID" value="SNR57666.1"/>
    <property type="molecule type" value="Genomic_DNA"/>
</dbReference>
<evidence type="ECO:0000256" key="7">
    <source>
        <dbReference type="PIRSR" id="PIRSR005096-2"/>
    </source>
</evidence>
<dbReference type="EC" id="5.1.3.3" evidence="5"/>
<feature type="binding site" evidence="8">
    <location>
        <begin position="78"/>
        <end position="79"/>
    </location>
    <ligand>
        <name>beta-D-galactose</name>
        <dbReference type="ChEBI" id="CHEBI:27667"/>
    </ligand>
</feature>
<evidence type="ECO:0000313" key="10">
    <source>
        <dbReference type="Proteomes" id="UP000198417"/>
    </source>
</evidence>
<evidence type="ECO:0000256" key="1">
    <source>
        <dbReference type="ARBA" id="ARBA00005028"/>
    </source>
</evidence>
<reference evidence="9 10" key="1">
    <citation type="submission" date="2017-06" db="EMBL/GenBank/DDBJ databases">
        <authorList>
            <person name="Kim H.J."/>
            <person name="Triplett B.A."/>
        </authorList>
    </citation>
    <scope>NUCLEOTIDE SEQUENCE [LARGE SCALE GENOMIC DNA]</scope>
    <source>
        <strain evidence="9 10">DSM 29052</strain>
    </source>
</reference>
<dbReference type="InterPro" id="IPR015443">
    <property type="entry name" value="Aldose_1-epimerase"/>
</dbReference>
<comment type="catalytic activity">
    <reaction evidence="5">
        <text>alpha-D-glucose = beta-D-glucose</text>
        <dbReference type="Rhea" id="RHEA:10264"/>
        <dbReference type="ChEBI" id="CHEBI:15903"/>
        <dbReference type="ChEBI" id="CHEBI:17925"/>
        <dbReference type="EC" id="5.1.3.3"/>
    </reaction>
</comment>
<protein>
    <recommendedName>
        <fullName evidence="5">Aldose 1-epimerase</fullName>
        <ecNumber evidence="5">5.1.3.3</ecNumber>
    </recommendedName>
</protein>
<dbReference type="RefSeq" id="WP_089271006.1">
    <property type="nucleotide sequence ID" value="NZ_FZNN01000011.1"/>
</dbReference>
<feature type="active site" description="Proton donor" evidence="6">
    <location>
        <position position="176"/>
    </location>
</feature>
<dbReference type="InterPro" id="IPR014718">
    <property type="entry name" value="GH-type_carb-bd"/>
</dbReference>
<feature type="binding site" evidence="8">
    <location>
        <begin position="176"/>
        <end position="178"/>
    </location>
    <ligand>
        <name>beta-D-galactose</name>
        <dbReference type="ChEBI" id="CHEBI:27667"/>
    </ligand>
</feature>
<dbReference type="InterPro" id="IPR008183">
    <property type="entry name" value="Aldose_1/G6P_1-epimerase"/>
</dbReference>
<dbReference type="GO" id="GO:0030246">
    <property type="term" value="F:carbohydrate binding"/>
    <property type="evidence" value="ECO:0007669"/>
    <property type="project" value="InterPro"/>
</dbReference>
<dbReference type="CDD" id="cd09019">
    <property type="entry name" value="galactose_mutarotase_like"/>
    <property type="match status" value="1"/>
</dbReference>
<feature type="binding site" evidence="7">
    <location>
        <position position="235"/>
    </location>
    <ligand>
        <name>beta-D-galactose</name>
        <dbReference type="ChEBI" id="CHEBI:27667"/>
    </ligand>
</feature>
<dbReference type="GO" id="GO:0006006">
    <property type="term" value="P:glucose metabolic process"/>
    <property type="evidence" value="ECO:0007669"/>
    <property type="project" value="TreeGrafter"/>
</dbReference>
<dbReference type="SUPFAM" id="SSF74650">
    <property type="entry name" value="Galactose mutarotase-like"/>
    <property type="match status" value="1"/>
</dbReference>
<evidence type="ECO:0000313" key="9">
    <source>
        <dbReference type="EMBL" id="SNR57666.1"/>
    </source>
</evidence>
<evidence type="ECO:0000256" key="6">
    <source>
        <dbReference type="PIRSR" id="PIRSR005096-1"/>
    </source>
</evidence>
<name>A0A238XF80_9RHOB</name>
<evidence type="ECO:0000256" key="5">
    <source>
        <dbReference type="PIRNR" id="PIRNR005096"/>
    </source>
</evidence>
<dbReference type="InterPro" id="IPR047215">
    <property type="entry name" value="Galactose_mutarotase-like"/>
</dbReference>
<dbReference type="AlphaFoldDB" id="A0A238XF80"/>
<evidence type="ECO:0000256" key="4">
    <source>
        <dbReference type="ARBA" id="ARBA00023277"/>
    </source>
</evidence>
<dbReference type="OrthoDB" id="9779408at2"/>
<evidence type="ECO:0000256" key="2">
    <source>
        <dbReference type="ARBA" id="ARBA00006206"/>
    </source>
</evidence>
<evidence type="ECO:0000256" key="3">
    <source>
        <dbReference type="ARBA" id="ARBA00023235"/>
    </source>
</evidence>
<keyword evidence="10" id="KW-1185">Reference proteome</keyword>
<evidence type="ECO:0000256" key="8">
    <source>
        <dbReference type="PIRSR" id="PIRSR005096-3"/>
    </source>
</evidence>
<dbReference type="Proteomes" id="UP000198417">
    <property type="component" value="Unassembled WGS sequence"/>
</dbReference>
<keyword evidence="3 5" id="KW-0413">Isomerase</keyword>
<comment type="pathway">
    <text evidence="1 5">Carbohydrate metabolism; hexose metabolism.</text>
</comment>
<proteinExistence type="inferred from homology"/>
<dbReference type="GO" id="GO:0004034">
    <property type="term" value="F:aldose 1-epimerase activity"/>
    <property type="evidence" value="ECO:0007669"/>
    <property type="project" value="UniProtKB-EC"/>
</dbReference>
<dbReference type="GO" id="GO:0033499">
    <property type="term" value="P:galactose catabolic process via UDP-galactose, Leloir pathway"/>
    <property type="evidence" value="ECO:0007669"/>
    <property type="project" value="TreeGrafter"/>
</dbReference>
<keyword evidence="4 5" id="KW-0119">Carbohydrate metabolism</keyword>
<comment type="similarity">
    <text evidence="2 5">Belongs to the aldose epimerase family.</text>
</comment>
<feature type="active site" description="Proton acceptor" evidence="6">
    <location>
        <position position="298"/>
    </location>
</feature>
<sequence>MSGANDLSAFGRVRNGQEVLRIGLRGGGLRMSLLTHGARVQDLRLDGVAHPLVIGADTLGPYLDQMGYHGAIVGRFANRIAGAGFTLDGQEVRTDANEFGRQTLHGGVDGASSQIWAVQSADADTAVLTLELPDGHMGFPGNLRVTATYALPGDGTLALDINATCDAATVCSFAHHGYFALQDGGSVADQTLWIDADRYLPVDDTMIPTADAPAPVDGTRFDFRKPRRIGTAGLDHNFCLNNADGGLRRVVQVVVPDGLSLEVLTDQPGLQIYDSARQPELIGLEGRRHGAFAGIALETQAWPDAVNRPDFPTAVLRPGEVYRHAVRYRFTR</sequence>
<organism evidence="9 10">
    <name type="scientific">Puniceibacterium sediminis</name>
    <dbReference type="NCBI Taxonomy" id="1608407"/>
    <lineage>
        <taxon>Bacteria</taxon>
        <taxon>Pseudomonadati</taxon>
        <taxon>Pseudomonadota</taxon>
        <taxon>Alphaproteobacteria</taxon>
        <taxon>Rhodobacterales</taxon>
        <taxon>Paracoccaceae</taxon>
        <taxon>Puniceibacterium</taxon>
    </lineage>
</organism>
<dbReference type="Gene3D" id="2.70.98.10">
    <property type="match status" value="1"/>
</dbReference>
<dbReference type="PANTHER" id="PTHR10091:SF0">
    <property type="entry name" value="GALACTOSE MUTAROTASE"/>
    <property type="match status" value="1"/>
</dbReference>
<dbReference type="PIRSF" id="PIRSF005096">
    <property type="entry name" value="GALM"/>
    <property type="match status" value="1"/>
</dbReference>
<dbReference type="PANTHER" id="PTHR10091">
    <property type="entry name" value="ALDOSE-1-EPIMERASE"/>
    <property type="match status" value="1"/>
</dbReference>
<dbReference type="Pfam" id="PF01263">
    <property type="entry name" value="Aldose_epim"/>
    <property type="match status" value="1"/>
</dbReference>
<dbReference type="InterPro" id="IPR011013">
    <property type="entry name" value="Gal_mutarotase_sf_dom"/>
</dbReference>
<dbReference type="UniPathway" id="UPA00242"/>
<gene>
    <name evidence="9" type="ORF">SAMN06265370_11130</name>
</gene>